<dbReference type="STRING" id="653930.SAMN05216589_1748"/>
<dbReference type="Proteomes" id="UP000186599">
    <property type="component" value="Unassembled WGS sequence"/>
</dbReference>
<sequence>MTWNPREPWNAMPLLPPAREQIESIAILKACIPARAALAELKRAGELLPDQGLLVNLLPLLEARASTEIENIVTTTDKLFQFADDAEHADPATKEALRYRTALRKGVEQLQHRPLCSNSAVEICSLIKEARMDVRKVPGTVLGNQATGEVIYTPPVGEKTIRDLLANWETFMHQQDDLDPLIKMAITHYQFEAIHPFSDGNGRTGRVLNLLYLIDQQLLRQPILYLSRYILQHRPDYYRLLTSVTREAAWQEWILFMLNAVADTAQWTTRKIEAICALLESTRAHVQQQLPKIYSYELIQVIFRQPYCRIGNLVEAQVAQRQTASIYLKQLCEIGVLEERQAGKEKLFIHPRLLTLINSEQHQFEPYTRQDSRTQ</sequence>
<dbReference type="GO" id="GO:0000287">
    <property type="term" value="F:magnesium ion binding"/>
    <property type="evidence" value="ECO:0007669"/>
    <property type="project" value="UniProtKB-UniRule"/>
</dbReference>
<dbReference type="Proteomes" id="UP000186904">
    <property type="component" value="Unassembled WGS sequence"/>
</dbReference>
<comment type="subunit">
    <text evidence="1">Homodimer.</text>
</comment>
<dbReference type="PANTHER" id="PTHR13504">
    <property type="entry name" value="FIDO DOMAIN-CONTAINING PROTEIN DDB_G0283145"/>
    <property type="match status" value="1"/>
</dbReference>
<evidence type="ECO:0000313" key="7">
    <source>
        <dbReference type="EMBL" id="SFL91155.1"/>
    </source>
</evidence>
<organism evidence="7 8">
    <name type="scientific">Halopseudomonas bauzanensis</name>
    <dbReference type="NCBI Taxonomy" id="653930"/>
    <lineage>
        <taxon>Bacteria</taxon>
        <taxon>Pseudomonadati</taxon>
        <taxon>Pseudomonadota</taxon>
        <taxon>Gammaproteobacteria</taxon>
        <taxon>Pseudomonadales</taxon>
        <taxon>Pseudomonadaceae</taxon>
        <taxon>Halopseudomonas</taxon>
    </lineage>
</organism>
<dbReference type="InterPro" id="IPR036597">
    <property type="entry name" value="Fido-like_dom_sf"/>
</dbReference>
<dbReference type="SUPFAM" id="SSF140931">
    <property type="entry name" value="Fic-like"/>
    <property type="match status" value="1"/>
</dbReference>
<name>A0A1I4LJH0_9GAMM</name>
<comment type="catalytic activity">
    <reaction evidence="1">
        <text>L-threonyl-[protein] + ATP = 3-O-(5'-adenylyl)-L-threonyl-[protein] + diphosphate</text>
        <dbReference type="Rhea" id="RHEA:54292"/>
        <dbReference type="Rhea" id="RHEA-COMP:11060"/>
        <dbReference type="Rhea" id="RHEA-COMP:13847"/>
        <dbReference type="ChEBI" id="CHEBI:30013"/>
        <dbReference type="ChEBI" id="CHEBI:30616"/>
        <dbReference type="ChEBI" id="CHEBI:33019"/>
        <dbReference type="ChEBI" id="CHEBI:138113"/>
        <dbReference type="EC" id="2.7.7.108"/>
    </reaction>
</comment>
<keyword evidence="1 2" id="KW-0067">ATP-binding</keyword>
<evidence type="ECO:0000259" key="5">
    <source>
        <dbReference type="PROSITE" id="PS51459"/>
    </source>
</evidence>
<dbReference type="OrthoDB" id="9807853at2"/>
<reference evidence="8 9" key="1">
    <citation type="submission" date="2016-10" db="EMBL/GenBank/DDBJ databases">
        <authorList>
            <person name="de Groot N.N."/>
        </authorList>
    </citation>
    <scope>NUCLEOTIDE SEQUENCE [LARGE SCALE GENOMIC DNA]</scope>
    <source>
        <strain evidence="7 8">CGMCC 1.9095</strain>
        <strain evidence="6 9">DSM 22558</strain>
    </source>
</reference>
<accession>A0A1I4LJH0</accession>
<comment type="function">
    <text evidence="1">Adenylyltransferase that mediates the addition of adenosine 5'-monophosphate (AMP) to specific residues of target proteins.</text>
</comment>
<dbReference type="InterPro" id="IPR048770">
    <property type="entry name" value="SoFic-like_C"/>
</dbReference>
<keyword evidence="8" id="KW-1185">Reference proteome</keyword>
<feature type="binding site" evidence="2">
    <location>
        <position position="70"/>
    </location>
    <ligand>
        <name>ATP</name>
        <dbReference type="ChEBI" id="CHEBI:30616"/>
    </ligand>
</feature>
<protein>
    <recommendedName>
        <fullName evidence="1">Protein adenylyltransferase</fullName>
        <ecNumber evidence="1">2.7.7.108</ecNumber>
    </recommendedName>
    <alternativeName>
        <fullName evidence="1">AMPylator</fullName>
    </alternativeName>
</protein>
<keyword evidence="1 2" id="KW-0547">Nucleotide-binding</keyword>
<dbReference type="Pfam" id="PF02661">
    <property type="entry name" value="Fic"/>
    <property type="match status" value="1"/>
</dbReference>
<dbReference type="GO" id="GO:0042803">
    <property type="term" value="F:protein homodimerization activity"/>
    <property type="evidence" value="ECO:0007669"/>
    <property type="project" value="UniProtKB-UniRule"/>
</dbReference>
<feature type="active site" evidence="3">
    <location>
        <position position="195"/>
    </location>
</feature>
<dbReference type="Gene3D" id="1.10.3290.10">
    <property type="entry name" value="Fido-like domain"/>
    <property type="match status" value="1"/>
</dbReference>
<dbReference type="GO" id="GO:0070733">
    <property type="term" value="F:AMPylase activity"/>
    <property type="evidence" value="ECO:0007669"/>
    <property type="project" value="UniProtKB-UniRule"/>
</dbReference>
<dbReference type="EC" id="2.7.7.108" evidence="1"/>
<dbReference type="PANTHER" id="PTHR13504:SF35">
    <property type="entry name" value="PROTEIN ADENYLYLTRANSFERASE SOFIC"/>
    <property type="match status" value="1"/>
</dbReference>
<evidence type="ECO:0000313" key="6">
    <source>
        <dbReference type="EMBL" id="SER90162.1"/>
    </source>
</evidence>
<evidence type="ECO:0000256" key="1">
    <source>
        <dbReference type="PIRNR" id="PIRNR038925"/>
    </source>
</evidence>
<feature type="binding site" evidence="4">
    <location>
        <begin position="199"/>
        <end position="206"/>
    </location>
    <ligand>
        <name>ATP</name>
        <dbReference type="ChEBI" id="CHEBI:30616"/>
    </ligand>
</feature>
<evidence type="ECO:0000313" key="8">
    <source>
        <dbReference type="Proteomes" id="UP000186599"/>
    </source>
</evidence>
<feature type="binding site" evidence="2">
    <location>
        <position position="237"/>
    </location>
    <ligand>
        <name>ATP</name>
        <dbReference type="ChEBI" id="CHEBI:30616"/>
    </ligand>
</feature>
<keyword evidence="1" id="KW-0808">Transferase</keyword>
<dbReference type="NCBIfam" id="NF046030">
    <property type="entry name" value="ProtAdlyltaseSoFic"/>
    <property type="match status" value="1"/>
</dbReference>
<dbReference type="Pfam" id="PF21248">
    <property type="entry name" value="SoFic-like_C"/>
    <property type="match status" value="1"/>
</dbReference>
<evidence type="ECO:0000256" key="3">
    <source>
        <dbReference type="PIRSR" id="PIRSR640198-1"/>
    </source>
</evidence>
<dbReference type="PROSITE" id="PS51459">
    <property type="entry name" value="FIDO"/>
    <property type="match status" value="1"/>
</dbReference>
<dbReference type="EMBL" id="FOUA01000002">
    <property type="protein sequence ID" value="SFL91155.1"/>
    <property type="molecule type" value="Genomic_DNA"/>
</dbReference>
<dbReference type="InterPro" id="IPR040198">
    <property type="entry name" value="Fido_containing"/>
</dbReference>
<evidence type="ECO:0000313" key="9">
    <source>
        <dbReference type="Proteomes" id="UP000186904"/>
    </source>
</evidence>
<feature type="domain" description="Fido" evidence="5">
    <location>
        <begin position="118"/>
        <end position="259"/>
    </location>
</feature>
<comment type="catalytic activity">
    <reaction evidence="1">
        <text>L-tyrosyl-[protein] + ATP = O-(5'-adenylyl)-L-tyrosyl-[protein] + diphosphate</text>
        <dbReference type="Rhea" id="RHEA:54288"/>
        <dbReference type="Rhea" id="RHEA-COMP:10136"/>
        <dbReference type="Rhea" id="RHEA-COMP:13846"/>
        <dbReference type="ChEBI" id="CHEBI:30616"/>
        <dbReference type="ChEBI" id="CHEBI:33019"/>
        <dbReference type="ChEBI" id="CHEBI:46858"/>
        <dbReference type="ChEBI" id="CHEBI:83624"/>
        <dbReference type="EC" id="2.7.7.108"/>
    </reaction>
</comment>
<dbReference type="InterPro" id="IPR026287">
    <property type="entry name" value="SoFic-like"/>
</dbReference>
<feature type="binding site" evidence="2">
    <location>
        <begin position="200"/>
        <end position="206"/>
    </location>
    <ligand>
        <name>ATP</name>
        <dbReference type="ChEBI" id="CHEBI:30616"/>
    </ligand>
</feature>
<gene>
    <name evidence="7" type="ORF">SAMN04487855_1565</name>
    <name evidence="6" type="ORF">SAMN05216589_1748</name>
</gene>
<evidence type="ECO:0000256" key="4">
    <source>
        <dbReference type="PIRSR" id="PIRSR640198-2"/>
    </source>
</evidence>
<evidence type="ECO:0000256" key="2">
    <source>
        <dbReference type="PIRSR" id="PIRSR038925-1"/>
    </source>
</evidence>
<feature type="binding site" evidence="4">
    <location>
        <begin position="237"/>
        <end position="238"/>
    </location>
    <ligand>
        <name>ATP</name>
        <dbReference type="ChEBI" id="CHEBI:30616"/>
    </ligand>
</feature>
<dbReference type="EMBL" id="FOGN01000002">
    <property type="protein sequence ID" value="SER90162.1"/>
    <property type="molecule type" value="Genomic_DNA"/>
</dbReference>
<dbReference type="InterPro" id="IPR003812">
    <property type="entry name" value="Fido"/>
</dbReference>
<dbReference type="AlphaFoldDB" id="A0A1I4LJH0"/>
<dbReference type="PIRSF" id="PIRSF038925">
    <property type="entry name" value="AMP-prot_trans"/>
    <property type="match status" value="1"/>
</dbReference>
<dbReference type="Pfam" id="PF13784">
    <property type="entry name" value="Fic_N"/>
    <property type="match status" value="1"/>
</dbReference>
<dbReference type="InterPro" id="IPR025758">
    <property type="entry name" value="Fic/DOC_N"/>
</dbReference>
<proteinExistence type="predicted"/>
<keyword evidence="1" id="KW-0548">Nucleotidyltransferase</keyword>
<dbReference type="GO" id="GO:0005524">
    <property type="term" value="F:ATP binding"/>
    <property type="evidence" value="ECO:0007669"/>
    <property type="project" value="UniProtKB-UniRule"/>
</dbReference>
<dbReference type="RefSeq" id="WP_074779140.1">
    <property type="nucleotide sequence ID" value="NZ_FOGN01000002.1"/>
</dbReference>
<feature type="binding site" evidence="2">
    <location>
        <position position="195"/>
    </location>
    <ligand>
        <name>ATP</name>
        <dbReference type="ChEBI" id="CHEBI:30616"/>
    </ligand>
</feature>